<dbReference type="AlphaFoldDB" id="A0A1C6UK07"/>
<sequence>MSLPSESRAAGVVRLREYETLPRPVALNVAEVSLLRGLPGGRLELTPSDEPGSYFLQATSWVGAVVLPRLTIQILPKVRDLRTVLTMFTSGVGLVEWGTDAAAYDRSDFVEGVAELVLRAINGATLRGLVHGYRAVDQRLPVIRGRLDVQQLAARPWDSWPVPCRFDDFTADIPENRILLAAVRHVVRWPVGPVLRRMGGELLQRLEGVGDSPVALTECDLIRRTPLNEHYQPALALARLVLESFGLTQGAGGLTAQSFLVDMNKLFEKWIGDELRARLYPTIEVLEQLPVPLSVSPRVTMNPDLLFLRGAEVVFVADVKYKLTGGGLARTSDYYQLLAYTTALRLPHGMLIYCRADLAPDRVITVVGGNQRLHTHPMDLSGSPEMVAEALDVVAESIRKLA</sequence>
<evidence type="ECO:0000313" key="2">
    <source>
        <dbReference type="Proteomes" id="UP000198937"/>
    </source>
</evidence>
<dbReference type="Proteomes" id="UP000198937">
    <property type="component" value="Unassembled WGS sequence"/>
</dbReference>
<protein>
    <submittedName>
        <fullName evidence="1">5-methylcytosine-specific restriction enzyme subunit McrC</fullName>
    </submittedName>
</protein>
<reference evidence="1 2" key="1">
    <citation type="submission" date="2016-06" db="EMBL/GenBank/DDBJ databases">
        <authorList>
            <person name="Kjaerup R.B."/>
            <person name="Dalgaard T.S."/>
            <person name="Juul-Madsen H.R."/>
        </authorList>
    </citation>
    <scope>NUCLEOTIDE SEQUENCE [LARGE SCALE GENOMIC DNA]</scope>
    <source>
        <strain evidence="1 2">DSM 45577</strain>
    </source>
</reference>
<organism evidence="1 2">
    <name type="scientific">Micromonospora yangpuensis</name>
    <dbReference type="NCBI Taxonomy" id="683228"/>
    <lineage>
        <taxon>Bacteria</taxon>
        <taxon>Bacillati</taxon>
        <taxon>Actinomycetota</taxon>
        <taxon>Actinomycetes</taxon>
        <taxon>Micromonosporales</taxon>
        <taxon>Micromonosporaceae</taxon>
        <taxon>Micromonospora</taxon>
    </lineage>
</organism>
<dbReference type="PANTHER" id="PTHR38733">
    <property type="entry name" value="PROTEIN MCRC"/>
    <property type="match status" value="1"/>
</dbReference>
<proteinExistence type="predicted"/>
<keyword evidence="2" id="KW-1185">Reference proteome</keyword>
<accession>A0A1C6UK07</accession>
<name>A0A1C6UK07_9ACTN</name>
<gene>
    <name evidence="1" type="ORF">GA0070617_2617</name>
</gene>
<dbReference type="PANTHER" id="PTHR38733:SF1">
    <property type="entry name" value="TYPE IV METHYL-DIRECTED RESTRICTION ENZYME ECOKMCRBC"/>
    <property type="match status" value="1"/>
</dbReference>
<evidence type="ECO:0000313" key="1">
    <source>
        <dbReference type="EMBL" id="SCL54278.1"/>
    </source>
</evidence>
<dbReference type="EMBL" id="FMIA01000002">
    <property type="protein sequence ID" value="SCL54278.1"/>
    <property type="molecule type" value="Genomic_DNA"/>
</dbReference>
<dbReference type="STRING" id="683228.GA0070617_2617"/>
<dbReference type="InterPro" id="IPR019292">
    <property type="entry name" value="McrC"/>
</dbReference>
<dbReference type="Pfam" id="PF10117">
    <property type="entry name" value="McrBC"/>
    <property type="match status" value="1"/>
</dbReference>